<evidence type="ECO:0000256" key="2">
    <source>
        <dbReference type="SAM" id="SignalP"/>
    </source>
</evidence>
<evidence type="ECO:0000256" key="1">
    <source>
        <dbReference type="SAM" id="MobiDB-lite"/>
    </source>
</evidence>
<organism evidence="4 5">
    <name type="scientific">Chitinophaga eiseniae</name>
    <dbReference type="NCBI Taxonomy" id="634771"/>
    <lineage>
        <taxon>Bacteria</taxon>
        <taxon>Pseudomonadati</taxon>
        <taxon>Bacteroidota</taxon>
        <taxon>Chitinophagia</taxon>
        <taxon>Chitinophagales</taxon>
        <taxon>Chitinophagaceae</taxon>
        <taxon>Chitinophaga</taxon>
    </lineage>
</organism>
<feature type="region of interest" description="Disordered" evidence="1">
    <location>
        <begin position="360"/>
        <end position="399"/>
    </location>
</feature>
<feature type="compositionally biased region" description="Low complexity" evidence="1">
    <location>
        <begin position="174"/>
        <end position="187"/>
    </location>
</feature>
<proteinExistence type="predicted"/>
<evidence type="ECO:0000259" key="3">
    <source>
        <dbReference type="Pfam" id="PF14771"/>
    </source>
</evidence>
<feature type="chain" id="PRO_5032358833" evidence="2">
    <location>
        <begin position="24"/>
        <end position="524"/>
    </location>
</feature>
<feature type="domain" description="DUF4476" evidence="3">
    <location>
        <begin position="433"/>
        <end position="521"/>
    </location>
</feature>
<accession>A0A847SH31</accession>
<dbReference type="Proteomes" id="UP000552864">
    <property type="component" value="Unassembled WGS sequence"/>
</dbReference>
<evidence type="ECO:0000313" key="4">
    <source>
        <dbReference type="EMBL" id="NLR82590.1"/>
    </source>
</evidence>
<keyword evidence="5" id="KW-1185">Reference proteome</keyword>
<protein>
    <submittedName>
        <fullName evidence="4">DUF4476 domain-containing protein</fullName>
    </submittedName>
</protein>
<name>A0A847SH31_9BACT</name>
<feature type="signal peptide" evidence="2">
    <location>
        <begin position="1"/>
        <end position="23"/>
    </location>
</feature>
<sequence>MHLRFRTVTFVWVCLLLCSQAWAQVQHHYVYIQSEKGQPFYVKYNGQVLSSTERGYIILPQLSSGTTPITVGFPKNESPEVKFDLRIAKNDQGFLLKKSGDAAYSLYDLQSFREIKSEEGTAVQTAATETPAPATPVEADTTAPVPDTAKKEMMANLQKDLETTFADKAVVTGPNKPANPVKPAANKGNSFSSALDKVVVSGDDRNEPEPEVAATPVPAQPATAPAVDEPEAKKGKGRKHKGAREPLTEEEQALLTEVMAEENKTAASEAAAADAAKAATEEAPVKKQKKHKQREGDPDFIEFQDDKSPAAPVAAKDAAVAVPVPVVVEVPVEATPVPAEDQPAPKKKKRSKIFDDTEHPANVITDDSSGYGVMAPRSDEAPVKSKKKKKHSDEVEMDAAGAPVGAAVAAEEPAAKKKSSESRLLNSDCTNIMDEATFRKVLRKFAAAKTDNSMIDVFMKQTRNYCLETAQVKTLASLLTADDTRYRLLDAAYPKTYDTEKYGSLENILIDDYYRGRFRAMLHK</sequence>
<feature type="compositionally biased region" description="Low complexity" evidence="1">
    <location>
        <begin position="265"/>
        <end position="278"/>
    </location>
</feature>
<evidence type="ECO:0000313" key="5">
    <source>
        <dbReference type="Proteomes" id="UP000552864"/>
    </source>
</evidence>
<dbReference type="InterPro" id="IPR028011">
    <property type="entry name" value="DUF4476"/>
</dbReference>
<dbReference type="Pfam" id="PF14771">
    <property type="entry name" value="DUF4476"/>
    <property type="match status" value="1"/>
</dbReference>
<feature type="compositionally biased region" description="Low complexity" evidence="1">
    <location>
        <begin position="211"/>
        <end position="227"/>
    </location>
</feature>
<dbReference type="EMBL" id="JABAHZ010000011">
    <property type="protein sequence ID" value="NLR82590.1"/>
    <property type="molecule type" value="Genomic_DNA"/>
</dbReference>
<reference evidence="4 5" key="1">
    <citation type="submission" date="2020-04" db="EMBL/GenBank/DDBJ databases">
        <authorList>
            <person name="Yin C."/>
        </authorList>
    </citation>
    <scope>NUCLEOTIDE SEQUENCE [LARGE SCALE GENOMIC DNA]</scope>
    <source>
        <strain evidence="4 5">Ak56</strain>
    </source>
</reference>
<feature type="region of interest" description="Disordered" evidence="1">
    <location>
        <begin position="170"/>
        <end position="314"/>
    </location>
</feature>
<dbReference type="AlphaFoldDB" id="A0A847SH31"/>
<comment type="caution">
    <text evidence="4">The sequence shown here is derived from an EMBL/GenBank/DDBJ whole genome shotgun (WGS) entry which is preliminary data.</text>
</comment>
<gene>
    <name evidence="4" type="ORF">HGH91_28490</name>
</gene>
<dbReference type="RefSeq" id="WP_168742661.1">
    <property type="nucleotide sequence ID" value="NZ_JABAHZ010000011.1"/>
</dbReference>
<keyword evidence="2" id="KW-0732">Signal</keyword>